<dbReference type="AlphaFoldDB" id="A0A9D2B6S3"/>
<feature type="domain" description="Rv2993c-like N-terminal" evidence="9">
    <location>
        <begin position="1"/>
        <end position="54"/>
    </location>
</feature>
<dbReference type="Pfam" id="PF01557">
    <property type="entry name" value="FAA_hydrolase"/>
    <property type="match status" value="1"/>
</dbReference>
<organism evidence="10 11">
    <name type="scientific">Candidatus Halomonas stercoripullorum</name>
    <dbReference type="NCBI Taxonomy" id="2838617"/>
    <lineage>
        <taxon>Bacteria</taxon>
        <taxon>Pseudomonadati</taxon>
        <taxon>Pseudomonadota</taxon>
        <taxon>Gammaproteobacteria</taxon>
        <taxon>Oceanospirillales</taxon>
        <taxon>Halomonadaceae</taxon>
        <taxon>Halomonas</taxon>
    </lineage>
</organism>
<evidence type="ECO:0000313" key="10">
    <source>
        <dbReference type="EMBL" id="HIX62561.1"/>
    </source>
</evidence>
<accession>A0A9D2B6S3</accession>
<feature type="domain" description="Fumarylacetoacetase-like C-terminal" evidence="8">
    <location>
        <begin position="59"/>
        <end position="253"/>
    </location>
</feature>
<dbReference type="PANTHER" id="PTHR42796">
    <property type="entry name" value="FUMARYLACETOACETATE HYDROLASE DOMAIN-CONTAINING PROTEIN 2A-RELATED"/>
    <property type="match status" value="1"/>
</dbReference>
<dbReference type="GO" id="GO:0019752">
    <property type="term" value="P:carboxylic acid metabolic process"/>
    <property type="evidence" value="ECO:0007669"/>
    <property type="project" value="UniProtKB-ARBA"/>
</dbReference>
<dbReference type="Gene3D" id="3.90.850.10">
    <property type="entry name" value="Fumarylacetoacetase-like, C-terminal domain"/>
    <property type="match status" value="1"/>
</dbReference>
<comment type="catalytic activity">
    <reaction evidence="3">
        <text>(3E,5R)-5-carboxy-2-oxohept-3-enedioate + H(+) = (4Z)-2-oxohept-4-enedioate + CO2</text>
        <dbReference type="Rhea" id="RHEA:14397"/>
        <dbReference type="ChEBI" id="CHEBI:15378"/>
        <dbReference type="ChEBI" id="CHEBI:16526"/>
        <dbReference type="ChEBI" id="CHEBI:87491"/>
        <dbReference type="ChEBI" id="CHEBI:87507"/>
        <dbReference type="EC" id="4.1.1.68"/>
    </reaction>
</comment>
<dbReference type="InterPro" id="IPR051121">
    <property type="entry name" value="FAH"/>
</dbReference>
<reference evidence="10" key="2">
    <citation type="submission" date="2021-04" db="EMBL/GenBank/DDBJ databases">
        <authorList>
            <person name="Gilroy R."/>
        </authorList>
    </citation>
    <scope>NUCLEOTIDE SEQUENCE</scope>
    <source>
        <strain evidence="10">1193</strain>
    </source>
</reference>
<evidence type="ECO:0000259" key="8">
    <source>
        <dbReference type="Pfam" id="PF01557"/>
    </source>
</evidence>
<dbReference type="InterPro" id="IPR036663">
    <property type="entry name" value="Fumarylacetoacetase_C_sf"/>
</dbReference>
<dbReference type="GO" id="GO:0018800">
    <property type="term" value="F:5-oxopent-3-ene-1,2,5-tricarboxylate decarboxylase activity"/>
    <property type="evidence" value="ECO:0007669"/>
    <property type="project" value="UniProtKB-EC"/>
</dbReference>
<comment type="function">
    <text evidence="5">Decarboxylates OPET (5-oxo-pent-3-ene-1,2,5-tricarboxylic acid) into HHDD (2-hydroxy-hept-2,4-diene-1,7-dioate) and isomerizes it to OHED (2-oxo-hept-3-ene-1,7-dioate).</text>
</comment>
<name>A0A9D2B6S3_9GAMM</name>
<dbReference type="GO" id="GO:0016787">
    <property type="term" value="F:hydrolase activity"/>
    <property type="evidence" value="ECO:0007669"/>
    <property type="project" value="UniProtKB-KW"/>
</dbReference>
<dbReference type="GO" id="GO:0008704">
    <property type="term" value="F:5-carboxymethyl-2-hydroxymuconate delta-isomerase activity"/>
    <property type="evidence" value="ECO:0007669"/>
    <property type="project" value="UniProtKB-EC"/>
</dbReference>
<dbReference type="InterPro" id="IPR011234">
    <property type="entry name" value="Fumarylacetoacetase-like_C"/>
</dbReference>
<evidence type="ECO:0000256" key="4">
    <source>
        <dbReference type="ARBA" id="ARBA00052790"/>
    </source>
</evidence>
<sequence>MKIARILKDGTPHFAVVENEEARLLANETFDSLVDEVLTTDTSLPLSDVQLLPPVHPGKLVCVGLNYLLHAKESGVPVPDEPMLFMCSSEAIVADGDQIELDSLDKRIDFEAEIAIVISRQARRISAAEAPHYIFGYSCANDVSNRDLQRQDGQFTRAKSFDTYKPLGPWIETEIDPSNLAIKLWQNGELKQSSFTSDMIFSINEIVAFVSSIMTLKPGDVILTGTPSGVSPMAPGDHIEIEIEGIGRLSNTVIAPKV</sequence>
<evidence type="ECO:0000256" key="7">
    <source>
        <dbReference type="ARBA" id="ARBA00060680"/>
    </source>
</evidence>
<comment type="pathway">
    <text evidence="7">Aromatic compound metabolism; 4-hydroxyphenylacetate degradation; pyruvate and succinate semialdehyde from 4-hydroxyphenylacetate: step 5/7.</text>
</comment>
<dbReference type="EMBL" id="DXFC01000299">
    <property type="protein sequence ID" value="HIX62561.1"/>
    <property type="molecule type" value="Genomic_DNA"/>
</dbReference>
<evidence type="ECO:0000256" key="6">
    <source>
        <dbReference type="ARBA" id="ARBA00060569"/>
    </source>
</evidence>
<comment type="similarity">
    <text evidence="1">Belongs to the FAH family.</text>
</comment>
<keyword evidence="2" id="KW-0479">Metal-binding</keyword>
<dbReference type="GO" id="GO:0046872">
    <property type="term" value="F:metal ion binding"/>
    <property type="evidence" value="ECO:0007669"/>
    <property type="project" value="UniProtKB-KW"/>
</dbReference>
<comment type="caution">
    <text evidence="10">The sequence shown here is derived from an EMBL/GenBank/DDBJ whole genome shotgun (WGS) entry which is preliminary data.</text>
</comment>
<dbReference type="FunFam" id="3.90.850.10:FF:000002">
    <property type="entry name" value="2-hydroxyhepta-2,4-diene-1,7-dioate isomerase"/>
    <property type="match status" value="1"/>
</dbReference>
<dbReference type="Proteomes" id="UP000824248">
    <property type="component" value="Unassembled WGS sequence"/>
</dbReference>
<evidence type="ECO:0000259" key="9">
    <source>
        <dbReference type="Pfam" id="PF10370"/>
    </source>
</evidence>
<evidence type="ECO:0000313" key="11">
    <source>
        <dbReference type="Proteomes" id="UP000824248"/>
    </source>
</evidence>
<proteinExistence type="inferred from homology"/>
<dbReference type="PANTHER" id="PTHR42796:SF4">
    <property type="entry name" value="FUMARYLACETOACETATE HYDROLASE DOMAIN-CONTAINING PROTEIN 2A"/>
    <property type="match status" value="1"/>
</dbReference>
<reference evidence="10" key="1">
    <citation type="journal article" date="2021" name="PeerJ">
        <title>Extensive microbial diversity within the chicken gut microbiome revealed by metagenomics and culture.</title>
        <authorList>
            <person name="Gilroy R."/>
            <person name="Ravi A."/>
            <person name="Getino M."/>
            <person name="Pursley I."/>
            <person name="Horton D.L."/>
            <person name="Alikhan N.F."/>
            <person name="Baker D."/>
            <person name="Gharbi K."/>
            <person name="Hall N."/>
            <person name="Watson M."/>
            <person name="Adriaenssens E.M."/>
            <person name="Foster-Nyarko E."/>
            <person name="Jarju S."/>
            <person name="Secka A."/>
            <person name="Antonio M."/>
            <person name="Oren A."/>
            <person name="Chaudhuri R.R."/>
            <person name="La Ragione R."/>
            <person name="Hildebrand F."/>
            <person name="Pallen M.J."/>
        </authorList>
    </citation>
    <scope>NUCLEOTIDE SEQUENCE</scope>
    <source>
        <strain evidence="10">1193</strain>
    </source>
</reference>
<comment type="catalytic activity">
    <reaction evidence="4">
        <text>(2E,4Z)-5-hydroxypenta-2,4-diene-1,2,5-tricarboxylate = (3E,5R)-5-carboxy-2-oxohept-3-enedioate</text>
        <dbReference type="Rhea" id="RHEA:18813"/>
        <dbReference type="ChEBI" id="CHEBI:47961"/>
        <dbReference type="ChEBI" id="CHEBI:87491"/>
        <dbReference type="EC" id="5.3.3.10"/>
    </reaction>
</comment>
<comment type="pathway">
    <text evidence="6">Aromatic compound metabolism; 4-hydroxyphenylacetate degradation; pyruvate and succinate semialdehyde from 4-hydroxyphenylacetate: step 4/7.</text>
</comment>
<dbReference type="SUPFAM" id="SSF56529">
    <property type="entry name" value="FAH"/>
    <property type="match status" value="1"/>
</dbReference>
<evidence type="ECO:0000256" key="2">
    <source>
        <dbReference type="ARBA" id="ARBA00022723"/>
    </source>
</evidence>
<protein>
    <submittedName>
        <fullName evidence="10">Fumarylacetoacetate hydrolase family protein</fullName>
    </submittedName>
</protein>
<keyword evidence="10" id="KW-0378">Hydrolase</keyword>
<evidence type="ECO:0000256" key="5">
    <source>
        <dbReference type="ARBA" id="ARBA00057150"/>
    </source>
</evidence>
<gene>
    <name evidence="10" type="ORF">H9854_10055</name>
</gene>
<dbReference type="InterPro" id="IPR018833">
    <property type="entry name" value="Rv2993c-like_N"/>
</dbReference>
<dbReference type="Gene3D" id="2.30.30.370">
    <property type="entry name" value="FAH"/>
    <property type="match status" value="1"/>
</dbReference>
<evidence type="ECO:0000256" key="3">
    <source>
        <dbReference type="ARBA" id="ARBA00051258"/>
    </source>
</evidence>
<dbReference type="Pfam" id="PF10370">
    <property type="entry name" value="Rv2993c-like_N"/>
    <property type="match status" value="1"/>
</dbReference>
<evidence type="ECO:0000256" key="1">
    <source>
        <dbReference type="ARBA" id="ARBA00010211"/>
    </source>
</evidence>